<feature type="domain" description="DUF6079" evidence="3">
    <location>
        <begin position="303"/>
        <end position="369"/>
    </location>
</feature>
<organism evidence="4">
    <name type="scientific">marine metagenome</name>
    <dbReference type="NCBI Taxonomy" id="408172"/>
    <lineage>
        <taxon>unclassified sequences</taxon>
        <taxon>metagenomes</taxon>
        <taxon>ecological metagenomes</taxon>
    </lineage>
</organism>
<evidence type="ECO:0000313" key="4">
    <source>
        <dbReference type="EMBL" id="SVC55518.1"/>
    </source>
</evidence>
<proteinExistence type="predicted"/>
<feature type="non-terminal residue" evidence="4">
    <location>
        <position position="1"/>
    </location>
</feature>
<gene>
    <name evidence="4" type="ORF">METZ01_LOCUS308372</name>
</gene>
<feature type="domain" description="DUF6079" evidence="1">
    <location>
        <begin position="9"/>
        <end position="96"/>
    </location>
</feature>
<feature type="non-terminal residue" evidence="4">
    <location>
        <position position="374"/>
    </location>
</feature>
<dbReference type="Pfam" id="PF26388">
    <property type="entry name" value="DUF6079_6th"/>
    <property type="match status" value="1"/>
</dbReference>
<dbReference type="InterPro" id="IPR058572">
    <property type="entry name" value="DUF6079_4th"/>
</dbReference>
<dbReference type="Pfam" id="PF26385">
    <property type="entry name" value="DUF6079_4th"/>
    <property type="match status" value="1"/>
</dbReference>
<name>A0A382N4M3_9ZZZZ</name>
<evidence type="ECO:0000259" key="2">
    <source>
        <dbReference type="Pfam" id="PF26387"/>
    </source>
</evidence>
<dbReference type="InterPro" id="IPR058574">
    <property type="entry name" value="DUF6079_6th"/>
</dbReference>
<dbReference type="Pfam" id="PF26387">
    <property type="entry name" value="DUF6079_5th"/>
    <property type="match status" value="1"/>
</dbReference>
<protein>
    <submittedName>
        <fullName evidence="4">Uncharacterized protein</fullName>
    </submittedName>
</protein>
<dbReference type="AlphaFoldDB" id="A0A382N4M3"/>
<dbReference type="InterPro" id="IPR058573">
    <property type="entry name" value="DUF6079_5th"/>
</dbReference>
<sequence length="374" mass="40246">QGHLKVDGEFAAELLGVLANNDGQAVNRDQLLSQRDPEVFTWGPWHLEPAWLVVVAAVLTQQGQLEIGYTGEQLDALNLARLTRMTLDELQAITHVAPPAALPLVLLKDAVDLLDLPPGAVGPNGADESLVQQVGTRCHEYSQSILDAKSVLIDGITVWGAQVIEHQTERSAALGAFEKAVNNLKARNTVGKLNRIDFTTEELAAATKGKEALNWAETAVQANLHVTDVASYLREATDVFGPEDPNSIDANDLRTRLLDLFRSDTPPDVGAVAGAKAEGAQLRERFAEAATTAHGRDRLDGAGDQKKRQLLESTALADLGQLSTIPLLPGGRFANLQQNLTELHTCKTFDPADLLRSVFCTECSYRPVAGDATS</sequence>
<reference evidence="4" key="1">
    <citation type="submission" date="2018-05" db="EMBL/GenBank/DDBJ databases">
        <authorList>
            <person name="Lanie J.A."/>
            <person name="Ng W.-L."/>
            <person name="Kazmierczak K.M."/>
            <person name="Andrzejewski T.M."/>
            <person name="Davidsen T.M."/>
            <person name="Wayne K.J."/>
            <person name="Tettelin H."/>
            <person name="Glass J.I."/>
            <person name="Rusch D."/>
            <person name="Podicherti R."/>
            <person name="Tsui H.-C.T."/>
            <person name="Winkler M.E."/>
        </authorList>
    </citation>
    <scope>NUCLEOTIDE SEQUENCE</scope>
</reference>
<dbReference type="EMBL" id="UINC01097640">
    <property type="protein sequence ID" value="SVC55518.1"/>
    <property type="molecule type" value="Genomic_DNA"/>
</dbReference>
<feature type="domain" description="DUF6079" evidence="2">
    <location>
        <begin position="104"/>
        <end position="264"/>
    </location>
</feature>
<evidence type="ECO:0000259" key="1">
    <source>
        <dbReference type="Pfam" id="PF26385"/>
    </source>
</evidence>
<evidence type="ECO:0000259" key="3">
    <source>
        <dbReference type="Pfam" id="PF26388"/>
    </source>
</evidence>
<accession>A0A382N4M3</accession>